<dbReference type="Pfam" id="PF01380">
    <property type="entry name" value="SIS"/>
    <property type="match status" value="1"/>
</dbReference>
<gene>
    <name evidence="6" type="ORF">H9849_03125</name>
</gene>
<evidence type="ECO:0000313" key="7">
    <source>
        <dbReference type="Proteomes" id="UP000886805"/>
    </source>
</evidence>
<keyword evidence="3" id="KW-0804">Transcription</keyword>
<feature type="domain" description="HTH rpiR-type" evidence="4">
    <location>
        <begin position="3"/>
        <end position="79"/>
    </location>
</feature>
<dbReference type="GO" id="GO:0003677">
    <property type="term" value="F:DNA binding"/>
    <property type="evidence" value="ECO:0007669"/>
    <property type="project" value="UniProtKB-KW"/>
</dbReference>
<dbReference type="InterPro" id="IPR046348">
    <property type="entry name" value="SIS_dom_sf"/>
</dbReference>
<organism evidence="6 7">
    <name type="scientific">Candidatus Anaerobutyricum stercoripullorum</name>
    <dbReference type="NCBI Taxonomy" id="2838456"/>
    <lineage>
        <taxon>Bacteria</taxon>
        <taxon>Bacillati</taxon>
        <taxon>Bacillota</taxon>
        <taxon>Clostridia</taxon>
        <taxon>Lachnospirales</taxon>
        <taxon>Lachnospiraceae</taxon>
        <taxon>Anaerobutyricum</taxon>
    </lineage>
</organism>
<dbReference type="SUPFAM" id="SSF46689">
    <property type="entry name" value="Homeodomain-like"/>
    <property type="match status" value="1"/>
</dbReference>
<keyword evidence="2" id="KW-0238">DNA-binding</keyword>
<protein>
    <submittedName>
        <fullName evidence="6">MurR/RpiR family transcriptional regulator</fullName>
    </submittedName>
</protein>
<name>A0A9D2BD13_9FIRM</name>
<feature type="domain" description="SIS" evidence="5">
    <location>
        <begin position="127"/>
        <end position="266"/>
    </location>
</feature>
<dbReference type="InterPro" id="IPR009057">
    <property type="entry name" value="Homeodomain-like_sf"/>
</dbReference>
<reference evidence="6" key="2">
    <citation type="submission" date="2021-04" db="EMBL/GenBank/DDBJ databases">
        <authorList>
            <person name="Gilroy R."/>
        </authorList>
    </citation>
    <scope>NUCLEOTIDE SEQUENCE</scope>
    <source>
        <strain evidence="6">ChiSxjej3B15-1167</strain>
    </source>
</reference>
<evidence type="ECO:0000256" key="3">
    <source>
        <dbReference type="ARBA" id="ARBA00023163"/>
    </source>
</evidence>
<dbReference type="Gene3D" id="3.40.50.10490">
    <property type="entry name" value="Glucose-6-phosphate isomerase like protein, domain 1"/>
    <property type="match status" value="1"/>
</dbReference>
<dbReference type="SUPFAM" id="SSF53697">
    <property type="entry name" value="SIS domain"/>
    <property type="match status" value="1"/>
</dbReference>
<keyword evidence="1" id="KW-0805">Transcription regulation</keyword>
<dbReference type="PROSITE" id="PS51464">
    <property type="entry name" value="SIS"/>
    <property type="match status" value="1"/>
</dbReference>
<dbReference type="PROSITE" id="PS51071">
    <property type="entry name" value="HTH_RPIR"/>
    <property type="match status" value="1"/>
</dbReference>
<dbReference type="Gene3D" id="1.10.10.10">
    <property type="entry name" value="Winged helix-like DNA-binding domain superfamily/Winged helix DNA-binding domain"/>
    <property type="match status" value="1"/>
</dbReference>
<dbReference type="InterPro" id="IPR001347">
    <property type="entry name" value="SIS_dom"/>
</dbReference>
<dbReference type="GO" id="GO:0003700">
    <property type="term" value="F:DNA-binding transcription factor activity"/>
    <property type="evidence" value="ECO:0007669"/>
    <property type="project" value="InterPro"/>
</dbReference>
<dbReference type="InterPro" id="IPR000281">
    <property type="entry name" value="HTH_RpiR"/>
</dbReference>
<evidence type="ECO:0000256" key="2">
    <source>
        <dbReference type="ARBA" id="ARBA00023125"/>
    </source>
</evidence>
<reference evidence="6" key="1">
    <citation type="journal article" date="2021" name="PeerJ">
        <title>Extensive microbial diversity within the chicken gut microbiome revealed by metagenomics and culture.</title>
        <authorList>
            <person name="Gilroy R."/>
            <person name="Ravi A."/>
            <person name="Getino M."/>
            <person name="Pursley I."/>
            <person name="Horton D.L."/>
            <person name="Alikhan N.F."/>
            <person name="Baker D."/>
            <person name="Gharbi K."/>
            <person name="Hall N."/>
            <person name="Watson M."/>
            <person name="Adriaenssens E.M."/>
            <person name="Foster-Nyarko E."/>
            <person name="Jarju S."/>
            <person name="Secka A."/>
            <person name="Antonio M."/>
            <person name="Oren A."/>
            <person name="Chaudhuri R.R."/>
            <person name="La Ragione R."/>
            <person name="Hildebrand F."/>
            <person name="Pallen M.J."/>
        </authorList>
    </citation>
    <scope>NUCLEOTIDE SEQUENCE</scope>
    <source>
        <strain evidence="6">ChiSxjej3B15-1167</strain>
    </source>
</reference>
<accession>A0A9D2BD13</accession>
<dbReference type="Proteomes" id="UP000886805">
    <property type="component" value="Unassembled WGS sequence"/>
</dbReference>
<dbReference type="PANTHER" id="PTHR30514:SF1">
    <property type="entry name" value="HTH-TYPE TRANSCRIPTIONAL REGULATOR HEXR-RELATED"/>
    <property type="match status" value="1"/>
</dbReference>
<dbReference type="InterPro" id="IPR035472">
    <property type="entry name" value="RpiR-like_SIS"/>
</dbReference>
<dbReference type="EMBL" id="DXEQ01000091">
    <property type="protein sequence ID" value="HIX71995.1"/>
    <property type="molecule type" value="Genomic_DNA"/>
</dbReference>
<comment type="caution">
    <text evidence="6">The sequence shown here is derived from an EMBL/GenBank/DDBJ whole genome shotgun (WGS) entry which is preliminary data.</text>
</comment>
<proteinExistence type="predicted"/>
<evidence type="ECO:0000256" key="1">
    <source>
        <dbReference type="ARBA" id="ARBA00023015"/>
    </source>
</evidence>
<dbReference type="PANTHER" id="PTHR30514">
    <property type="entry name" value="GLUCOKINASE"/>
    <property type="match status" value="1"/>
</dbReference>
<dbReference type="GO" id="GO:1901135">
    <property type="term" value="P:carbohydrate derivative metabolic process"/>
    <property type="evidence" value="ECO:0007669"/>
    <property type="project" value="InterPro"/>
</dbReference>
<dbReference type="AlphaFoldDB" id="A0A9D2BD13"/>
<evidence type="ECO:0000259" key="4">
    <source>
        <dbReference type="PROSITE" id="PS51071"/>
    </source>
</evidence>
<dbReference type="GO" id="GO:0097367">
    <property type="term" value="F:carbohydrate derivative binding"/>
    <property type="evidence" value="ECO:0007669"/>
    <property type="project" value="InterPro"/>
</dbReference>
<dbReference type="InterPro" id="IPR047640">
    <property type="entry name" value="RpiR-like"/>
</dbReference>
<dbReference type="CDD" id="cd05013">
    <property type="entry name" value="SIS_RpiR"/>
    <property type="match status" value="1"/>
</dbReference>
<evidence type="ECO:0000259" key="5">
    <source>
        <dbReference type="PROSITE" id="PS51464"/>
    </source>
</evidence>
<evidence type="ECO:0000313" key="6">
    <source>
        <dbReference type="EMBL" id="HIX71995.1"/>
    </source>
</evidence>
<dbReference type="InterPro" id="IPR036388">
    <property type="entry name" value="WH-like_DNA-bd_sf"/>
</dbReference>
<dbReference type="Pfam" id="PF01418">
    <property type="entry name" value="HTH_6"/>
    <property type="match status" value="1"/>
</dbReference>
<sequence>MNEKLELILREKYADLRKSEKRAADYLLQYEGDGRTLTLEQFAAGANVSQPTVLRFLRALGYKGFKDFRYVLAQKEPEEKENGYFLYGSTVMEGDTISELPAKLIGTSIGQLKDTLKNLSAAELEKAVTAITKARKIAVYYVENSACTASDLVTKLAYLGINCCSYSDYYLQNVSAASMEKGDLAIGISYSGCSISTVDAMRIAKKAGAKTIAITNFENTLLEKYADIVLVTSNQHFLYGDAIFSRVSQLAVVDMIYTGVLLSDYDRYTKILDRSSKIISKQAYPSQDDD</sequence>